<evidence type="ECO:0000313" key="3">
    <source>
        <dbReference type="EMBL" id="QIA64486.1"/>
    </source>
</evidence>
<reference evidence="3 4" key="1">
    <citation type="submission" date="2020-01" db="EMBL/GenBank/DDBJ databases">
        <title>Whole genome and functional gene identification of agarase of Vibrio HN897.</title>
        <authorList>
            <person name="Liu Y."/>
            <person name="Zhao Z."/>
        </authorList>
    </citation>
    <scope>NUCLEOTIDE SEQUENCE [LARGE SCALE GENOMIC DNA]</scope>
    <source>
        <strain evidence="3 4">HN897</strain>
    </source>
</reference>
<dbReference type="PANTHER" id="PTHR38037">
    <property type="entry name" value="ZN_PROTEASE DOMAIN-CONTAINING PROTEIN"/>
    <property type="match status" value="1"/>
</dbReference>
<dbReference type="PANTHER" id="PTHR38037:SF2">
    <property type="entry name" value="ATP-DEPENDENT ZINC PROTEASE DOMAIN-CONTAINING PROTEIN-RELATED"/>
    <property type="match status" value="1"/>
</dbReference>
<dbReference type="RefSeq" id="WP_164649389.1">
    <property type="nucleotide sequence ID" value="NZ_CP047475.1"/>
</dbReference>
<dbReference type="AlphaFoldDB" id="A0A7Z2YEL9"/>
<proteinExistence type="predicted"/>
<dbReference type="EMBL" id="CP047475">
    <property type="protein sequence ID" value="QIA64486.1"/>
    <property type="molecule type" value="Genomic_DNA"/>
</dbReference>
<dbReference type="Gene3D" id="2.40.70.10">
    <property type="entry name" value="Acid Proteases"/>
    <property type="match status" value="2"/>
</dbReference>
<protein>
    <submittedName>
        <fullName evidence="3">Peptidase</fullName>
    </submittedName>
</protein>
<dbReference type="SUPFAM" id="SSF50630">
    <property type="entry name" value="Acid proteases"/>
    <property type="match status" value="4"/>
</dbReference>
<feature type="signal peptide" evidence="1">
    <location>
        <begin position="1"/>
        <end position="25"/>
    </location>
</feature>
<dbReference type="Proteomes" id="UP000464262">
    <property type="component" value="Chromosome 1"/>
</dbReference>
<keyword evidence="1" id="KW-0732">Signal</keyword>
<dbReference type="Pfam" id="PF05618">
    <property type="entry name" value="Zn_protease"/>
    <property type="match status" value="2"/>
</dbReference>
<evidence type="ECO:0000313" key="4">
    <source>
        <dbReference type="Proteomes" id="UP000464262"/>
    </source>
</evidence>
<organism evidence="3 4">
    <name type="scientific">Vibrio astriarenae</name>
    <dbReference type="NCBI Taxonomy" id="1481923"/>
    <lineage>
        <taxon>Bacteria</taxon>
        <taxon>Pseudomonadati</taxon>
        <taxon>Pseudomonadota</taxon>
        <taxon>Gammaproteobacteria</taxon>
        <taxon>Vibrionales</taxon>
        <taxon>Vibrionaceae</taxon>
        <taxon>Vibrio</taxon>
    </lineage>
</organism>
<feature type="domain" description="Retropepsin-like aspartic endopeptidase" evidence="2">
    <location>
        <begin position="147"/>
        <end position="221"/>
    </location>
</feature>
<feature type="domain" description="Retropepsin-like aspartic endopeptidase" evidence="2">
    <location>
        <begin position="500"/>
        <end position="628"/>
    </location>
</feature>
<keyword evidence="4" id="KW-1185">Reference proteome</keyword>
<dbReference type="InterPro" id="IPR008503">
    <property type="entry name" value="Asp_endopeptidase"/>
</dbReference>
<dbReference type="InterPro" id="IPR021109">
    <property type="entry name" value="Peptidase_aspartic_dom_sf"/>
</dbReference>
<dbReference type="KEGG" id="vas:GT360_13745"/>
<accession>A0A7Z2YEL9</accession>
<evidence type="ECO:0000256" key="1">
    <source>
        <dbReference type="SAM" id="SignalP"/>
    </source>
</evidence>
<gene>
    <name evidence="3" type="ORF">GT360_13745</name>
</gene>
<sequence>MRKKLLTLIASLSVALSTVATPVIAETHERLDATTQHPLFMLDDRPVLGGIENVYYSDIPELEGVAFTGKIDTGADTTSMHAIDVHVYSTNPKYEGLRDEAFLEKMVAEYGGPKSNWWLDSYGDVAEEVAGFVTFVIPHPYTGEKIDVELPLARPSVVRSRTSEKPIYRPVVRIPMTIAGETVMTEVNLTDRAHFSSPILIGKTFLREHAWVFTGYDFLQSKSESQLIGKKEVLDIEGLPHTTSLSLANRYTIFHATDVQLDEDELQVSFTLHGDNDKAQEMTLPVVRLANISGNERPLVYLPVDFGPLGTKMVLAYPDDRSDNSSLLRLGHEILNQWFVIDTDKKQWLNGEGQTYQEAVSDGALVVSPVEEISVDGIPMDAEPSFVVQTSLLKVPDYRLTKKGKKEFVTYSLIDQRGEPVSVTKPVERKVRVGDEVRPIIDSELTLGKVTDDREIAITRLSENEENPYFVLGQTLVKAQVLVDTRTDHILDSYPLFKAGYIEQATVEGLTFPVKLDTGADITSISATDIQQFERDGTSMVTFDYSNRSGQEQEFTLEVVDVMRIKAKKGEETNVRPVVMMNIKLGDVEKKVRVNLQDRSRFEYSMILGKNFLKYGAVVSSDEQYIYTTKPE</sequence>
<feature type="chain" id="PRO_5030972526" evidence="1">
    <location>
        <begin position="26"/>
        <end position="632"/>
    </location>
</feature>
<name>A0A7Z2YEL9_9VIBR</name>
<evidence type="ECO:0000259" key="2">
    <source>
        <dbReference type="Pfam" id="PF05618"/>
    </source>
</evidence>